<feature type="non-terminal residue" evidence="1">
    <location>
        <position position="1"/>
    </location>
</feature>
<dbReference type="AlphaFoldDB" id="A0A848FLE4"/>
<evidence type="ECO:0000313" key="2">
    <source>
        <dbReference type="Proteomes" id="UP000574067"/>
    </source>
</evidence>
<sequence length="189" mass="19659">IQSTGGIMWDNSSNTSAKLLVYGNVFYKPAGASWGTANGVVGGWTGGGGEQFHNAKVYNNAFINVNQQSLSTLPNIASGNEAYNNIFYNSNSPDFSKFSAHNYNHFVNAGGSHGETGGTSATSGDPFVNIAALDFRLKASTAAGSSLAAPFNMDGLGNTRGADGTYDRGPFEFVTGAITVSPPTNLRAQ</sequence>
<evidence type="ECO:0008006" key="3">
    <source>
        <dbReference type="Google" id="ProtNLM"/>
    </source>
</evidence>
<accession>A0A848FLE4</accession>
<proteinExistence type="predicted"/>
<protein>
    <recommendedName>
        <fullName evidence="3">Pectate lyase</fullName>
    </recommendedName>
</protein>
<comment type="caution">
    <text evidence="1">The sequence shown here is derived from an EMBL/GenBank/DDBJ whole genome shotgun (WGS) entry which is preliminary data.</text>
</comment>
<gene>
    <name evidence="1" type="ORF">HHL10_27000</name>
</gene>
<dbReference type="EMBL" id="JABBFW010000035">
    <property type="protein sequence ID" value="NML18621.1"/>
    <property type="molecule type" value="Genomic_DNA"/>
</dbReference>
<dbReference type="InterPro" id="IPR011050">
    <property type="entry name" value="Pectin_lyase_fold/virulence"/>
</dbReference>
<organism evidence="1 2">
    <name type="scientific">Azohydromonas caseinilytica</name>
    <dbReference type="NCBI Taxonomy" id="2728836"/>
    <lineage>
        <taxon>Bacteria</taxon>
        <taxon>Pseudomonadati</taxon>
        <taxon>Pseudomonadota</taxon>
        <taxon>Betaproteobacteria</taxon>
        <taxon>Burkholderiales</taxon>
        <taxon>Sphaerotilaceae</taxon>
        <taxon>Azohydromonas</taxon>
    </lineage>
</organism>
<dbReference type="Proteomes" id="UP000574067">
    <property type="component" value="Unassembled WGS sequence"/>
</dbReference>
<reference evidence="1 2" key="1">
    <citation type="submission" date="2020-04" db="EMBL/GenBank/DDBJ databases">
        <title>Azohydromonas sp. isolated from soil.</title>
        <authorList>
            <person name="Dahal R.H."/>
        </authorList>
    </citation>
    <scope>NUCLEOTIDE SEQUENCE [LARGE SCALE GENOMIC DNA]</scope>
    <source>
        <strain evidence="1 2">G-1-1-14</strain>
    </source>
</reference>
<dbReference type="RefSeq" id="WP_169163516.1">
    <property type="nucleotide sequence ID" value="NZ_JABBFW010000035.1"/>
</dbReference>
<name>A0A848FLE4_9BURK</name>
<dbReference type="SUPFAM" id="SSF51126">
    <property type="entry name" value="Pectin lyase-like"/>
    <property type="match status" value="1"/>
</dbReference>
<evidence type="ECO:0000313" key="1">
    <source>
        <dbReference type="EMBL" id="NML18621.1"/>
    </source>
</evidence>
<keyword evidence="2" id="KW-1185">Reference proteome</keyword>